<dbReference type="InterPro" id="IPR028082">
    <property type="entry name" value="Peripla_BP_I"/>
</dbReference>
<keyword evidence="4 7" id="KW-0732">Signal</keyword>
<reference evidence="9" key="2">
    <citation type="journal article" date="2021" name="PeerJ">
        <title>Extensive microbial diversity within the chicken gut microbiome revealed by metagenomics and culture.</title>
        <authorList>
            <person name="Gilroy R."/>
            <person name="Ravi A."/>
            <person name="Getino M."/>
            <person name="Pursley I."/>
            <person name="Horton D.L."/>
            <person name="Alikhan N.F."/>
            <person name="Baker D."/>
            <person name="Gharbi K."/>
            <person name="Hall N."/>
            <person name="Watson M."/>
            <person name="Adriaenssens E.M."/>
            <person name="Foster-Nyarko E."/>
            <person name="Jarju S."/>
            <person name="Secka A."/>
            <person name="Antonio M."/>
            <person name="Oren A."/>
            <person name="Chaudhuri R.R."/>
            <person name="La Ragione R."/>
            <person name="Hildebrand F."/>
            <person name="Pallen M.J."/>
        </authorList>
    </citation>
    <scope>NUCLEOTIDE SEQUENCE</scope>
    <source>
        <strain evidence="9">11300</strain>
    </source>
</reference>
<organism evidence="9 10">
    <name type="scientific">Candidatus Fimisoma avicola</name>
    <dbReference type="NCBI Taxonomy" id="2840826"/>
    <lineage>
        <taxon>Bacteria</taxon>
        <taxon>Bacillati</taxon>
        <taxon>Bacillota</taxon>
        <taxon>Clostridia</taxon>
        <taxon>Eubacteriales</taxon>
        <taxon>Candidatus Fimisoma</taxon>
    </lineage>
</organism>
<dbReference type="Pfam" id="PF02608">
    <property type="entry name" value="Bmp"/>
    <property type="match status" value="1"/>
</dbReference>
<keyword evidence="6" id="KW-0449">Lipoprotein</keyword>
<feature type="domain" description="ABC transporter substrate-binding protein PnrA-like" evidence="8">
    <location>
        <begin position="35"/>
        <end position="333"/>
    </location>
</feature>
<dbReference type="SUPFAM" id="SSF53822">
    <property type="entry name" value="Periplasmic binding protein-like I"/>
    <property type="match status" value="1"/>
</dbReference>
<feature type="chain" id="PRO_5038525513" evidence="7">
    <location>
        <begin position="22"/>
        <end position="337"/>
    </location>
</feature>
<dbReference type="InterPro" id="IPR003760">
    <property type="entry name" value="PnrA-like"/>
</dbReference>
<keyword evidence="3" id="KW-1003">Cell membrane</keyword>
<evidence type="ECO:0000256" key="7">
    <source>
        <dbReference type="SAM" id="SignalP"/>
    </source>
</evidence>
<keyword evidence="5" id="KW-0472">Membrane</keyword>
<protein>
    <submittedName>
        <fullName evidence="9">BMP family ABC transporter substrate-binding protein</fullName>
    </submittedName>
</protein>
<accession>A0A9D1I628</accession>
<evidence type="ECO:0000259" key="8">
    <source>
        <dbReference type="Pfam" id="PF02608"/>
    </source>
</evidence>
<evidence type="ECO:0000256" key="1">
    <source>
        <dbReference type="ARBA" id="ARBA00004193"/>
    </source>
</evidence>
<evidence type="ECO:0000313" key="9">
    <source>
        <dbReference type="EMBL" id="HIU28422.1"/>
    </source>
</evidence>
<evidence type="ECO:0000313" key="10">
    <source>
        <dbReference type="Proteomes" id="UP000824091"/>
    </source>
</evidence>
<evidence type="ECO:0000256" key="4">
    <source>
        <dbReference type="ARBA" id="ARBA00022729"/>
    </source>
</evidence>
<dbReference type="GO" id="GO:0005886">
    <property type="term" value="C:plasma membrane"/>
    <property type="evidence" value="ECO:0007669"/>
    <property type="project" value="UniProtKB-SubCell"/>
</dbReference>
<gene>
    <name evidence="9" type="ORF">IAD16_08590</name>
</gene>
<comment type="similarity">
    <text evidence="2">Belongs to the BMP lipoprotein family.</text>
</comment>
<comment type="subcellular location">
    <subcellularLocation>
        <location evidence="1">Cell membrane</location>
        <topology evidence="1">Lipid-anchor</topology>
    </subcellularLocation>
</comment>
<evidence type="ECO:0000256" key="2">
    <source>
        <dbReference type="ARBA" id="ARBA00008610"/>
    </source>
</evidence>
<dbReference type="InterPro" id="IPR050957">
    <property type="entry name" value="BMP_lipoprotein"/>
</dbReference>
<proteinExistence type="inferred from homology"/>
<name>A0A9D1I628_9FIRM</name>
<dbReference type="EMBL" id="DVMO01000133">
    <property type="protein sequence ID" value="HIU28422.1"/>
    <property type="molecule type" value="Genomic_DNA"/>
</dbReference>
<dbReference type="Proteomes" id="UP000824091">
    <property type="component" value="Unassembled WGS sequence"/>
</dbReference>
<feature type="signal peptide" evidence="7">
    <location>
        <begin position="1"/>
        <end position="21"/>
    </location>
</feature>
<evidence type="ECO:0000256" key="3">
    <source>
        <dbReference type="ARBA" id="ARBA00022475"/>
    </source>
</evidence>
<dbReference type="PROSITE" id="PS51257">
    <property type="entry name" value="PROKAR_LIPOPROTEIN"/>
    <property type="match status" value="1"/>
</dbReference>
<sequence>MKKIISLILVLTLILSAFTLAGCSGDGQADENAITVCVVVSSAFGDKSFNDSAKEGADQLAEEFGVNVTTIECHEENFKQSMMQAAEESDFVIPVGWQFYEISEVAGEYPDTKFIWVDNPAENIENLPNVLCITYAQNEGAFLAGYIAANMTSSGVVGAVGGEDNNTINDFLVGYEQGAKYANPDVTVVTNYANDYEDPAKGKECALALHDQGADVIFQVAGNTGNGVFEAAAEQNFYVIGVDQDQKISAAEYDDQIICSMKKEVGKSIYDTIAAYINDGTWEGARVWTADMSTGYVSIAYGDESSTQQVSDELKQQVEDIAALIISGDITVQTTRS</sequence>
<dbReference type="PANTHER" id="PTHR34296:SF2">
    <property type="entry name" value="ABC TRANSPORTER GUANOSINE-BINDING PROTEIN NUPN"/>
    <property type="match status" value="1"/>
</dbReference>
<comment type="caution">
    <text evidence="9">The sequence shown here is derived from an EMBL/GenBank/DDBJ whole genome shotgun (WGS) entry which is preliminary data.</text>
</comment>
<reference evidence="9" key="1">
    <citation type="submission" date="2020-10" db="EMBL/GenBank/DDBJ databases">
        <authorList>
            <person name="Gilroy R."/>
        </authorList>
    </citation>
    <scope>NUCLEOTIDE SEQUENCE</scope>
    <source>
        <strain evidence="9">11300</strain>
    </source>
</reference>
<dbReference type="AlphaFoldDB" id="A0A9D1I628"/>
<evidence type="ECO:0000256" key="5">
    <source>
        <dbReference type="ARBA" id="ARBA00023136"/>
    </source>
</evidence>
<evidence type="ECO:0000256" key="6">
    <source>
        <dbReference type="ARBA" id="ARBA00023288"/>
    </source>
</evidence>
<dbReference type="PANTHER" id="PTHR34296">
    <property type="entry name" value="TRANSCRIPTIONAL ACTIVATOR PROTEIN MED"/>
    <property type="match status" value="1"/>
</dbReference>
<dbReference type="CDD" id="cd19964">
    <property type="entry name" value="PBP1_BMP-like"/>
    <property type="match status" value="1"/>
</dbReference>
<dbReference type="Gene3D" id="3.40.50.2300">
    <property type="match status" value="2"/>
</dbReference>